<evidence type="ECO:0000256" key="1">
    <source>
        <dbReference type="ARBA" id="ARBA00009053"/>
    </source>
</evidence>
<dbReference type="SUPFAM" id="SSF47113">
    <property type="entry name" value="Histone-fold"/>
    <property type="match status" value="1"/>
</dbReference>
<dbReference type="PANTHER" id="PTHR11064">
    <property type="entry name" value="CCAAT-BINDING TRANSCRIPTION FACTOR-RELATED"/>
    <property type="match status" value="1"/>
</dbReference>
<keyword evidence="3" id="KW-0804">Transcription</keyword>
<proteinExistence type="inferred from homology"/>
<dbReference type="Proteomes" id="UP001231189">
    <property type="component" value="Unassembled WGS sequence"/>
</dbReference>
<feature type="compositionally biased region" description="Polar residues" evidence="4">
    <location>
        <begin position="73"/>
        <end position="89"/>
    </location>
</feature>
<dbReference type="GO" id="GO:0000978">
    <property type="term" value="F:RNA polymerase II cis-regulatory region sequence-specific DNA binding"/>
    <property type="evidence" value="ECO:0007669"/>
    <property type="project" value="TreeGrafter"/>
</dbReference>
<dbReference type="GO" id="GO:0001228">
    <property type="term" value="F:DNA-binding transcription activator activity, RNA polymerase II-specific"/>
    <property type="evidence" value="ECO:0007669"/>
    <property type="project" value="InterPro"/>
</dbReference>
<dbReference type="InterPro" id="IPR009072">
    <property type="entry name" value="Histone-fold"/>
</dbReference>
<evidence type="ECO:0000259" key="5">
    <source>
        <dbReference type="Pfam" id="PF00808"/>
    </source>
</evidence>
<accession>A0AAD8VIC7</accession>
<evidence type="ECO:0000256" key="2">
    <source>
        <dbReference type="ARBA" id="ARBA00023015"/>
    </source>
</evidence>
<dbReference type="InterPro" id="IPR027113">
    <property type="entry name" value="Transc_fact_NFYB/HAP3"/>
</dbReference>
<dbReference type="GO" id="GO:0046982">
    <property type="term" value="F:protein heterodimerization activity"/>
    <property type="evidence" value="ECO:0007669"/>
    <property type="project" value="InterPro"/>
</dbReference>
<evidence type="ECO:0000313" key="7">
    <source>
        <dbReference type="Proteomes" id="UP001231189"/>
    </source>
</evidence>
<reference evidence="6" key="1">
    <citation type="submission" date="2023-07" db="EMBL/GenBank/DDBJ databases">
        <title>A chromosome-level genome assembly of Lolium multiflorum.</title>
        <authorList>
            <person name="Chen Y."/>
            <person name="Copetti D."/>
            <person name="Kolliker R."/>
            <person name="Studer B."/>
        </authorList>
    </citation>
    <scope>NUCLEOTIDE SEQUENCE</scope>
    <source>
        <strain evidence="6">02402/16</strain>
        <tissue evidence="6">Leaf</tissue>
    </source>
</reference>
<comment type="caution">
    <text evidence="6">The sequence shown here is derived from an EMBL/GenBank/DDBJ whole genome shotgun (WGS) entry which is preliminary data.</text>
</comment>
<feature type="region of interest" description="Disordered" evidence="4">
    <location>
        <begin position="73"/>
        <end position="92"/>
    </location>
</feature>
<comment type="similarity">
    <text evidence="1">Belongs to the NFYB/HAP3 subunit family.</text>
</comment>
<evidence type="ECO:0000256" key="4">
    <source>
        <dbReference type="SAM" id="MobiDB-lite"/>
    </source>
</evidence>
<sequence length="268" mass="29339">MERTFGTNNLTCIMECALPPQRRAAIHQDAVDAMDLCVMEFAAMVTIVAAEERKKERRQVMRVGDLLKPWSCSATTTTSGHSLSASSGRKTAPAFPKTRLKRIMCRALQGYPQAKIDEDVRGAVDRCTLQFAQLITTKAAEECQKDKRSIMTGNDLINAMEILGFDHYVGPLSEYLRRHRESKGKLHTPAALVDILPPSNFALGHPPATAMVAAEMEATTPTQPFGSVLGEQRPCDITELDLHTDVYAVWSAAAEASTSSLIPPAHDD</sequence>
<protein>
    <recommendedName>
        <fullName evidence="5">Transcription factor CBF/NF-Y/archaeal histone domain-containing protein</fullName>
    </recommendedName>
</protein>
<evidence type="ECO:0000256" key="3">
    <source>
        <dbReference type="ARBA" id="ARBA00023163"/>
    </source>
</evidence>
<keyword evidence="2" id="KW-0805">Transcription regulation</keyword>
<dbReference type="InterPro" id="IPR003958">
    <property type="entry name" value="CBFA_NFYB_domain"/>
</dbReference>
<dbReference type="GO" id="GO:0016602">
    <property type="term" value="C:CCAAT-binding factor complex"/>
    <property type="evidence" value="ECO:0007669"/>
    <property type="project" value="InterPro"/>
</dbReference>
<gene>
    <name evidence="6" type="ORF">QYE76_029498</name>
</gene>
<dbReference type="PANTHER" id="PTHR11064:SF162">
    <property type="entry name" value="TRANSCRIPTION FACTOR CBF_NF-Y_ARCHAEAL HISTONE DOMAIN-CONTAINING PROTEIN"/>
    <property type="match status" value="1"/>
</dbReference>
<feature type="domain" description="Transcription factor CBF/NF-Y/archaeal histone" evidence="5">
    <location>
        <begin position="95"/>
        <end position="160"/>
    </location>
</feature>
<dbReference type="EMBL" id="JAUUTY010000007">
    <property type="protein sequence ID" value="KAK1605825.1"/>
    <property type="molecule type" value="Genomic_DNA"/>
</dbReference>
<name>A0AAD8VIC7_LOLMU</name>
<evidence type="ECO:0000313" key="6">
    <source>
        <dbReference type="EMBL" id="KAK1605825.1"/>
    </source>
</evidence>
<keyword evidence="7" id="KW-1185">Reference proteome</keyword>
<dbReference type="Gene3D" id="1.10.20.10">
    <property type="entry name" value="Histone, subunit A"/>
    <property type="match status" value="2"/>
</dbReference>
<dbReference type="AlphaFoldDB" id="A0AAD8VIC7"/>
<dbReference type="Pfam" id="PF00808">
    <property type="entry name" value="CBFD_NFYB_HMF"/>
    <property type="match status" value="1"/>
</dbReference>
<organism evidence="6 7">
    <name type="scientific">Lolium multiflorum</name>
    <name type="common">Italian ryegrass</name>
    <name type="synonym">Lolium perenne subsp. multiflorum</name>
    <dbReference type="NCBI Taxonomy" id="4521"/>
    <lineage>
        <taxon>Eukaryota</taxon>
        <taxon>Viridiplantae</taxon>
        <taxon>Streptophyta</taxon>
        <taxon>Embryophyta</taxon>
        <taxon>Tracheophyta</taxon>
        <taxon>Spermatophyta</taxon>
        <taxon>Magnoliopsida</taxon>
        <taxon>Liliopsida</taxon>
        <taxon>Poales</taxon>
        <taxon>Poaceae</taxon>
        <taxon>BOP clade</taxon>
        <taxon>Pooideae</taxon>
        <taxon>Poodae</taxon>
        <taxon>Poeae</taxon>
        <taxon>Poeae Chloroplast Group 2 (Poeae type)</taxon>
        <taxon>Loliodinae</taxon>
        <taxon>Loliinae</taxon>
        <taxon>Lolium</taxon>
    </lineage>
</organism>